<name>A0A1F5P4S5_9BACT</name>
<protein>
    <recommendedName>
        <fullName evidence="3">CBS domain-containing protein</fullName>
    </recommendedName>
</protein>
<dbReference type="Pfam" id="PF00571">
    <property type="entry name" value="CBS"/>
    <property type="match status" value="2"/>
</dbReference>
<dbReference type="Gene3D" id="3.10.580.10">
    <property type="entry name" value="CBS-domain"/>
    <property type="match status" value="1"/>
</dbReference>
<dbReference type="SMART" id="SM00116">
    <property type="entry name" value="CBS"/>
    <property type="match status" value="2"/>
</dbReference>
<sequence length="153" mass="16686">MPKVNDIMTEQVIACAPATQVSDVARILAENRFSGMPVVENDRVVGVVTEDDLLKIEKPIRIPQFLGILGSAVYLDNPLDGDEVEKQISQVLATEVREIMSKEFEVVNADLDIHQLAALMIDKNLSIVPVVNADHVLVGVVTKSDIVSLLANE</sequence>
<dbReference type="InterPro" id="IPR051257">
    <property type="entry name" value="Diverse_CBS-Domain"/>
</dbReference>
<dbReference type="Proteomes" id="UP000176786">
    <property type="component" value="Unassembled WGS sequence"/>
</dbReference>
<evidence type="ECO:0000313" key="4">
    <source>
        <dbReference type="EMBL" id="OGE84883.1"/>
    </source>
</evidence>
<organism evidence="4 5">
    <name type="scientific">Candidatus Doudnabacteria bacterium RIFCSPHIGHO2_02_FULL_46_11</name>
    <dbReference type="NCBI Taxonomy" id="1817832"/>
    <lineage>
        <taxon>Bacteria</taxon>
        <taxon>Candidatus Doudnaibacteriota</taxon>
    </lineage>
</organism>
<evidence type="ECO:0000313" key="5">
    <source>
        <dbReference type="Proteomes" id="UP000176786"/>
    </source>
</evidence>
<keyword evidence="1 2" id="KW-0129">CBS domain</keyword>
<evidence type="ECO:0000256" key="2">
    <source>
        <dbReference type="PROSITE-ProRule" id="PRU00703"/>
    </source>
</evidence>
<dbReference type="PROSITE" id="PS51371">
    <property type="entry name" value="CBS"/>
    <property type="match status" value="2"/>
</dbReference>
<dbReference type="EMBL" id="MFES01000032">
    <property type="protein sequence ID" value="OGE84883.1"/>
    <property type="molecule type" value="Genomic_DNA"/>
</dbReference>
<accession>A0A1F5P4S5</accession>
<gene>
    <name evidence="4" type="ORF">A3J48_02100</name>
</gene>
<reference evidence="4 5" key="1">
    <citation type="journal article" date="2016" name="Nat. Commun.">
        <title>Thousands of microbial genomes shed light on interconnected biogeochemical processes in an aquifer system.</title>
        <authorList>
            <person name="Anantharaman K."/>
            <person name="Brown C.T."/>
            <person name="Hug L.A."/>
            <person name="Sharon I."/>
            <person name="Castelle C.J."/>
            <person name="Probst A.J."/>
            <person name="Thomas B.C."/>
            <person name="Singh A."/>
            <person name="Wilkins M.J."/>
            <person name="Karaoz U."/>
            <person name="Brodie E.L."/>
            <person name="Williams K.H."/>
            <person name="Hubbard S.S."/>
            <person name="Banfield J.F."/>
        </authorList>
    </citation>
    <scope>NUCLEOTIDE SEQUENCE [LARGE SCALE GENOMIC DNA]</scope>
</reference>
<comment type="caution">
    <text evidence="4">The sequence shown here is derived from an EMBL/GenBank/DDBJ whole genome shotgun (WGS) entry which is preliminary data.</text>
</comment>
<dbReference type="STRING" id="1817832.A3J48_02100"/>
<evidence type="ECO:0000259" key="3">
    <source>
        <dbReference type="PROSITE" id="PS51371"/>
    </source>
</evidence>
<dbReference type="PANTHER" id="PTHR43080:SF2">
    <property type="entry name" value="CBS DOMAIN-CONTAINING PROTEIN"/>
    <property type="match status" value="1"/>
</dbReference>
<evidence type="ECO:0000256" key="1">
    <source>
        <dbReference type="ARBA" id="ARBA00023122"/>
    </source>
</evidence>
<dbReference type="SUPFAM" id="SSF54631">
    <property type="entry name" value="CBS-domain pair"/>
    <property type="match status" value="1"/>
</dbReference>
<dbReference type="InterPro" id="IPR046342">
    <property type="entry name" value="CBS_dom_sf"/>
</dbReference>
<dbReference type="PANTHER" id="PTHR43080">
    <property type="entry name" value="CBS DOMAIN-CONTAINING PROTEIN CBSX3, MITOCHONDRIAL"/>
    <property type="match status" value="1"/>
</dbReference>
<dbReference type="AlphaFoldDB" id="A0A1F5P4S5"/>
<dbReference type="InterPro" id="IPR000644">
    <property type="entry name" value="CBS_dom"/>
</dbReference>
<feature type="domain" description="CBS" evidence="3">
    <location>
        <begin position="100"/>
        <end position="153"/>
    </location>
</feature>
<feature type="domain" description="CBS" evidence="3">
    <location>
        <begin position="8"/>
        <end position="64"/>
    </location>
</feature>
<proteinExistence type="predicted"/>